<dbReference type="InterPro" id="IPR039425">
    <property type="entry name" value="RNA_pol_sigma-70-like"/>
</dbReference>
<keyword evidence="3" id="KW-0731">Sigma factor</keyword>
<organism evidence="7 8">
    <name type="scientific">Amycolatopsis saalfeldensis</name>
    <dbReference type="NCBI Taxonomy" id="394193"/>
    <lineage>
        <taxon>Bacteria</taxon>
        <taxon>Bacillati</taxon>
        <taxon>Actinomycetota</taxon>
        <taxon>Actinomycetes</taxon>
        <taxon>Pseudonocardiales</taxon>
        <taxon>Pseudonocardiaceae</taxon>
        <taxon>Amycolatopsis</taxon>
    </lineage>
</organism>
<comment type="similarity">
    <text evidence="1">Belongs to the sigma-70 factor family. ECF subfamily.</text>
</comment>
<dbReference type="InterPro" id="IPR013325">
    <property type="entry name" value="RNA_pol_sigma_r2"/>
</dbReference>
<dbReference type="GO" id="GO:0006352">
    <property type="term" value="P:DNA-templated transcription initiation"/>
    <property type="evidence" value="ECO:0007669"/>
    <property type="project" value="InterPro"/>
</dbReference>
<feature type="domain" description="RNA polymerase sigma factor 70 region 4 type 2" evidence="6">
    <location>
        <begin position="118"/>
        <end position="170"/>
    </location>
</feature>
<dbReference type="SUPFAM" id="SSF88946">
    <property type="entry name" value="Sigma2 domain of RNA polymerase sigma factors"/>
    <property type="match status" value="1"/>
</dbReference>
<gene>
    <name evidence="7" type="ORF">SAMN04489732_10387</name>
</gene>
<name>A0A1H8U679_9PSEU</name>
<keyword evidence="4" id="KW-0804">Transcription</keyword>
<keyword evidence="2" id="KW-0805">Transcription regulation</keyword>
<keyword evidence="8" id="KW-1185">Reference proteome</keyword>
<dbReference type="Gene3D" id="1.10.1740.10">
    <property type="match status" value="1"/>
</dbReference>
<dbReference type="OrthoDB" id="9784272at2"/>
<evidence type="ECO:0000313" key="8">
    <source>
        <dbReference type="Proteomes" id="UP000198582"/>
    </source>
</evidence>
<reference evidence="7 8" key="1">
    <citation type="submission" date="2016-10" db="EMBL/GenBank/DDBJ databases">
        <authorList>
            <person name="de Groot N.N."/>
        </authorList>
    </citation>
    <scope>NUCLEOTIDE SEQUENCE [LARGE SCALE GENOMIC DNA]</scope>
    <source>
        <strain evidence="7 8">DSM 44993</strain>
    </source>
</reference>
<accession>A0A1H8U679</accession>
<dbReference type="PANTHER" id="PTHR43133:SF66">
    <property type="entry name" value="ECF RNA POLYMERASE SIGMA FACTOR SIGK"/>
    <property type="match status" value="1"/>
</dbReference>
<dbReference type="GO" id="GO:0016987">
    <property type="term" value="F:sigma factor activity"/>
    <property type="evidence" value="ECO:0007669"/>
    <property type="project" value="UniProtKB-KW"/>
</dbReference>
<evidence type="ECO:0000256" key="3">
    <source>
        <dbReference type="ARBA" id="ARBA00023082"/>
    </source>
</evidence>
<protein>
    <submittedName>
        <fullName evidence="7">RNA polymerase sigma-70 factor, ECF subfamily</fullName>
    </submittedName>
</protein>
<feature type="domain" description="RNA polymerase sigma-70 region 2" evidence="5">
    <location>
        <begin position="19"/>
        <end position="86"/>
    </location>
</feature>
<evidence type="ECO:0000256" key="2">
    <source>
        <dbReference type="ARBA" id="ARBA00023015"/>
    </source>
</evidence>
<evidence type="ECO:0000259" key="5">
    <source>
        <dbReference type="Pfam" id="PF04542"/>
    </source>
</evidence>
<dbReference type="InterPro" id="IPR007627">
    <property type="entry name" value="RNA_pol_sigma70_r2"/>
</dbReference>
<evidence type="ECO:0000256" key="1">
    <source>
        <dbReference type="ARBA" id="ARBA00010641"/>
    </source>
</evidence>
<dbReference type="NCBIfam" id="TIGR02937">
    <property type="entry name" value="sigma70-ECF"/>
    <property type="match status" value="1"/>
</dbReference>
<dbReference type="InterPro" id="IPR013324">
    <property type="entry name" value="RNA_pol_sigma_r3/r4-like"/>
</dbReference>
<dbReference type="Gene3D" id="1.10.10.10">
    <property type="entry name" value="Winged helix-like DNA-binding domain superfamily/Winged helix DNA-binding domain"/>
    <property type="match status" value="1"/>
</dbReference>
<dbReference type="EMBL" id="FOEF01000003">
    <property type="protein sequence ID" value="SEO98655.1"/>
    <property type="molecule type" value="Genomic_DNA"/>
</dbReference>
<dbReference type="AlphaFoldDB" id="A0A1H8U679"/>
<dbReference type="InterPro" id="IPR013249">
    <property type="entry name" value="RNA_pol_sigma70_r4_t2"/>
</dbReference>
<dbReference type="PANTHER" id="PTHR43133">
    <property type="entry name" value="RNA POLYMERASE ECF-TYPE SIGMA FACTO"/>
    <property type="match status" value="1"/>
</dbReference>
<dbReference type="RefSeq" id="WP_143086159.1">
    <property type="nucleotide sequence ID" value="NZ_FOEF01000003.1"/>
</dbReference>
<evidence type="ECO:0000313" key="7">
    <source>
        <dbReference type="EMBL" id="SEO98655.1"/>
    </source>
</evidence>
<dbReference type="InterPro" id="IPR014284">
    <property type="entry name" value="RNA_pol_sigma-70_dom"/>
</dbReference>
<dbReference type="CDD" id="cd06171">
    <property type="entry name" value="Sigma70_r4"/>
    <property type="match status" value="1"/>
</dbReference>
<proteinExistence type="inferred from homology"/>
<dbReference type="InterPro" id="IPR036388">
    <property type="entry name" value="WH-like_DNA-bd_sf"/>
</dbReference>
<dbReference type="STRING" id="394193.SAMN04489732_10387"/>
<dbReference type="Pfam" id="PF04542">
    <property type="entry name" value="Sigma70_r2"/>
    <property type="match status" value="1"/>
</dbReference>
<dbReference type="Pfam" id="PF08281">
    <property type="entry name" value="Sigma70_r4_2"/>
    <property type="match status" value="1"/>
</dbReference>
<dbReference type="GO" id="GO:0003677">
    <property type="term" value="F:DNA binding"/>
    <property type="evidence" value="ECO:0007669"/>
    <property type="project" value="InterPro"/>
</dbReference>
<dbReference type="SUPFAM" id="SSF88659">
    <property type="entry name" value="Sigma3 and sigma4 domains of RNA polymerase sigma factors"/>
    <property type="match status" value="1"/>
</dbReference>
<sequence length="176" mass="19583">MEDLLARVAEGDAAAFERLYRDFSGLVFHTVFAVLQDHAQTEEVAQETFLELWSTASRFKRTQGNGAGWVIMIARRRAVDRVRAAQAARERDNLIAHQAPIPTEPDPIEYVLGDAETRQIQAALAALPAEQRELLVQAYIRGVPYREIAAAMGIPVNTVKSRVRLALARLRALVPP</sequence>
<evidence type="ECO:0000256" key="4">
    <source>
        <dbReference type="ARBA" id="ARBA00023163"/>
    </source>
</evidence>
<evidence type="ECO:0000259" key="6">
    <source>
        <dbReference type="Pfam" id="PF08281"/>
    </source>
</evidence>
<dbReference type="Proteomes" id="UP000198582">
    <property type="component" value="Unassembled WGS sequence"/>
</dbReference>